<dbReference type="Pfam" id="PF07883">
    <property type="entry name" value="Cupin_2"/>
    <property type="match status" value="1"/>
</dbReference>
<dbReference type="PROSITE" id="PS50943">
    <property type="entry name" value="HTH_CROC1"/>
    <property type="match status" value="1"/>
</dbReference>
<evidence type="ECO:0000313" key="4">
    <source>
        <dbReference type="Proteomes" id="UP000832034"/>
    </source>
</evidence>
<dbReference type="InterPro" id="IPR011051">
    <property type="entry name" value="RmlC_Cupin_sf"/>
</dbReference>
<dbReference type="Pfam" id="PF01381">
    <property type="entry name" value="HTH_3"/>
    <property type="match status" value="1"/>
</dbReference>
<keyword evidence="1" id="KW-0238">DNA-binding</keyword>
<dbReference type="EMBL" id="CP091512">
    <property type="protein sequence ID" value="UOO93534.1"/>
    <property type="molecule type" value="Genomic_DNA"/>
</dbReference>
<dbReference type="InterPro" id="IPR001387">
    <property type="entry name" value="Cro/C1-type_HTH"/>
</dbReference>
<dbReference type="Gene3D" id="2.60.120.10">
    <property type="entry name" value="Jelly Rolls"/>
    <property type="match status" value="1"/>
</dbReference>
<evidence type="ECO:0000259" key="2">
    <source>
        <dbReference type="PROSITE" id="PS50943"/>
    </source>
</evidence>
<dbReference type="SMART" id="SM00530">
    <property type="entry name" value="HTH_XRE"/>
    <property type="match status" value="1"/>
</dbReference>
<accession>A0ABY4ECQ6</accession>
<evidence type="ECO:0000256" key="1">
    <source>
        <dbReference type="ARBA" id="ARBA00023125"/>
    </source>
</evidence>
<dbReference type="InterPro" id="IPR013096">
    <property type="entry name" value="Cupin_2"/>
</dbReference>
<name>A0ABY4ECQ6_VITST</name>
<dbReference type="RefSeq" id="WP_019957737.1">
    <property type="nucleotide sequence ID" value="NZ_CP091512.1"/>
</dbReference>
<feature type="domain" description="HTH cro/C1-type" evidence="2">
    <location>
        <begin position="18"/>
        <end position="72"/>
    </location>
</feature>
<dbReference type="InterPro" id="IPR050807">
    <property type="entry name" value="TransReg_Diox_bact_type"/>
</dbReference>
<dbReference type="PANTHER" id="PTHR46797:SF1">
    <property type="entry name" value="METHYLPHOSPHONATE SYNTHASE"/>
    <property type="match status" value="1"/>
</dbReference>
<sequence length="200" mass="22292">MNKTNQTLDLAQHLGKTIRAIRLENKLTIANVSDLAGISRGMLSKIENAQTTTSLDSLVSIANALGVSVSHLFRGYDNVGDSAQFVKKGQGMEVVRRGTSCGHSYHLLNYDHGPKKYFEAFFLQIHDDSEEFPDFDHPGTEFIYMLSGEMEYRHGQHTYVLQPGDSLTFDGNTPHGPGALSHFPIVFLSIIIYTDSFHEQ</sequence>
<reference evidence="3" key="1">
    <citation type="submission" date="2021-12" db="EMBL/GenBank/DDBJ databases">
        <authorList>
            <person name="Veyrier F.J."/>
        </authorList>
    </citation>
    <scope>NUCLEOTIDE SEQUENCE</scope>
    <source>
        <strain evidence="3">SAG 1488-6</strain>
    </source>
</reference>
<dbReference type="Proteomes" id="UP000832034">
    <property type="component" value="Chromosome"/>
</dbReference>
<evidence type="ECO:0000313" key="3">
    <source>
        <dbReference type="EMBL" id="UOO93534.1"/>
    </source>
</evidence>
<dbReference type="CDD" id="cd02209">
    <property type="entry name" value="cupin_XRE_C"/>
    <property type="match status" value="1"/>
</dbReference>
<dbReference type="SUPFAM" id="SSF51182">
    <property type="entry name" value="RmlC-like cupins"/>
    <property type="match status" value="1"/>
</dbReference>
<reference evidence="3" key="2">
    <citation type="journal article" date="2022" name="Res Sq">
        <title>Evolution of multicellular longitudinally dividing oral cavity symbionts (Neisseriaceae).</title>
        <authorList>
            <person name="Nyongesa S."/>
            <person name="Weber P."/>
            <person name="Bernet E."/>
            <person name="Pullido F."/>
            <person name="Nieckarz M."/>
            <person name="Delaby M."/>
            <person name="Nieves C."/>
            <person name="Viehboeck T."/>
            <person name="Krause N."/>
            <person name="Rivera-Millot A."/>
            <person name="Nakamura A."/>
            <person name="Vischer N."/>
            <person name="VanNieuwenhze M."/>
            <person name="Brun Y."/>
            <person name="Cava F."/>
            <person name="Bulgheresi S."/>
            <person name="Veyrier F."/>
        </authorList>
    </citation>
    <scope>NUCLEOTIDE SEQUENCE</scope>
    <source>
        <strain evidence="3">SAG 1488-6</strain>
    </source>
</reference>
<dbReference type="PANTHER" id="PTHR46797">
    <property type="entry name" value="HTH-TYPE TRANSCRIPTIONAL REGULATOR"/>
    <property type="match status" value="1"/>
</dbReference>
<proteinExistence type="predicted"/>
<keyword evidence="4" id="KW-1185">Reference proteome</keyword>
<gene>
    <name evidence="3" type="ORF">LVJ81_05780</name>
</gene>
<protein>
    <submittedName>
        <fullName evidence="3">XRE family transcriptional regulator</fullName>
    </submittedName>
</protein>
<dbReference type="SUPFAM" id="SSF47413">
    <property type="entry name" value="lambda repressor-like DNA-binding domains"/>
    <property type="match status" value="1"/>
</dbReference>
<dbReference type="CDD" id="cd00093">
    <property type="entry name" value="HTH_XRE"/>
    <property type="match status" value="1"/>
</dbReference>
<dbReference type="Gene3D" id="1.10.260.40">
    <property type="entry name" value="lambda repressor-like DNA-binding domains"/>
    <property type="match status" value="1"/>
</dbReference>
<dbReference type="InterPro" id="IPR010982">
    <property type="entry name" value="Lambda_DNA-bd_dom_sf"/>
</dbReference>
<organism evidence="3 4">
    <name type="scientific">Vitreoscilla stercoraria</name>
    <dbReference type="NCBI Taxonomy" id="61"/>
    <lineage>
        <taxon>Bacteria</taxon>
        <taxon>Pseudomonadati</taxon>
        <taxon>Pseudomonadota</taxon>
        <taxon>Betaproteobacteria</taxon>
        <taxon>Neisseriales</taxon>
        <taxon>Neisseriaceae</taxon>
        <taxon>Vitreoscilla</taxon>
    </lineage>
</organism>
<dbReference type="InterPro" id="IPR014710">
    <property type="entry name" value="RmlC-like_jellyroll"/>
</dbReference>